<dbReference type="PANTHER" id="PTHR43877">
    <property type="entry name" value="AMINOALKYLPHOSPHONATE N-ACETYLTRANSFERASE-RELATED-RELATED"/>
    <property type="match status" value="1"/>
</dbReference>
<dbReference type="EMBL" id="AOLQ01000069">
    <property type="protein sequence ID" value="EMA01116.1"/>
    <property type="molecule type" value="Genomic_DNA"/>
</dbReference>
<dbReference type="CDD" id="cd04301">
    <property type="entry name" value="NAT_SF"/>
    <property type="match status" value="1"/>
</dbReference>
<dbReference type="Gene3D" id="3.40.630.30">
    <property type="match status" value="1"/>
</dbReference>
<sequence length="206" mass="23765">MDSDHLIIDFAEQISRRGENWYFAPLDAGKHFTDRDIWLHMTIRLATPDDVTAINQVATAAWETDYPLLTQETVEDGVGDWYSPDQIESELVESQTLLFVAEREERVVGFAHATWHETDRAGYILRLYVHPDHRREGIGRALLERTCEELFERDIDRISAMVLSANEPGAEFYQQFGFEFGDESETEIGGERYPESRYVLDDASQV</sequence>
<evidence type="ECO:0000256" key="2">
    <source>
        <dbReference type="ARBA" id="ARBA00023315"/>
    </source>
</evidence>
<gene>
    <name evidence="4" type="ORF">C437_20017</name>
</gene>
<evidence type="ECO:0000313" key="4">
    <source>
        <dbReference type="EMBL" id="EMA01116.1"/>
    </source>
</evidence>
<feature type="domain" description="N-acetyltransferase" evidence="3">
    <location>
        <begin position="41"/>
        <end position="200"/>
    </location>
</feature>
<protein>
    <submittedName>
        <fullName evidence="4">Putative acetyltransferase</fullName>
    </submittedName>
</protein>
<dbReference type="PATRIC" id="fig|662477.6.peg.3933"/>
<comment type="caution">
    <text evidence="4">The sequence shown here is derived from an EMBL/GenBank/DDBJ whole genome shotgun (WGS) entry which is preliminary data.</text>
</comment>
<dbReference type="InterPro" id="IPR000182">
    <property type="entry name" value="GNAT_dom"/>
</dbReference>
<dbReference type="PROSITE" id="PS51186">
    <property type="entry name" value="GNAT"/>
    <property type="match status" value="1"/>
</dbReference>
<keyword evidence="1 4" id="KW-0808">Transferase</keyword>
<organism evidence="4 5">
    <name type="scientific">Haloarcula vallismortis ATCC 29715</name>
    <dbReference type="NCBI Taxonomy" id="662477"/>
    <lineage>
        <taxon>Archaea</taxon>
        <taxon>Methanobacteriati</taxon>
        <taxon>Methanobacteriota</taxon>
        <taxon>Stenosarchaea group</taxon>
        <taxon>Halobacteria</taxon>
        <taxon>Halobacteriales</taxon>
        <taxon>Haloarculaceae</taxon>
        <taxon>Haloarcula</taxon>
    </lineage>
</organism>
<proteinExistence type="predicted"/>
<accession>M0IWL8</accession>
<keyword evidence="5" id="KW-1185">Reference proteome</keyword>
<name>M0IWL8_HALVA</name>
<keyword evidence="2" id="KW-0012">Acyltransferase</keyword>
<dbReference type="InterPro" id="IPR016181">
    <property type="entry name" value="Acyl_CoA_acyltransferase"/>
</dbReference>
<evidence type="ECO:0000256" key="1">
    <source>
        <dbReference type="ARBA" id="ARBA00022679"/>
    </source>
</evidence>
<dbReference type="Proteomes" id="UP000011534">
    <property type="component" value="Unassembled WGS sequence"/>
</dbReference>
<reference evidence="4 5" key="1">
    <citation type="journal article" date="2014" name="PLoS Genet.">
        <title>Phylogenetically driven sequencing of extremely halophilic archaea reveals strategies for static and dynamic osmo-response.</title>
        <authorList>
            <person name="Becker E.A."/>
            <person name="Seitzer P.M."/>
            <person name="Tritt A."/>
            <person name="Larsen D."/>
            <person name="Krusor M."/>
            <person name="Yao A.I."/>
            <person name="Wu D."/>
            <person name="Madern D."/>
            <person name="Eisen J.A."/>
            <person name="Darling A.E."/>
            <person name="Facciotti M.T."/>
        </authorList>
    </citation>
    <scope>NUCLEOTIDE SEQUENCE [LARGE SCALE GENOMIC DNA]</scope>
    <source>
        <strain evidence="4 5">ATCC 29715</strain>
    </source>
</reference>
<dbReference type="GO" id="GO:0016747">
    <property type="term" value="F:acyltransferase activity, transferring groups other than amino-acyl groups"/>
    <property type="evidence" value="ECO:0007669"/>
    <property type="project" value="InterPro"/>
</dbReference>
<dbReference type="InterPro" id="IPR050832">
    <property type="entry name" value="Bact_Acetyltransf"/>
</dbReference>
<evidence type="ECO:0000259" key="3">
    <source>
        <dbReference type="PROSITE" id="PS51186"/>
    </source>
</evidence>
<dbReference type="SUPFAM" id="SSF55729">
    <property type="entry name" value="Acyl-CoA N-acyltransferases (Nat)"/>
    <property type="match status" value="1"/>
</dbReference>
<dbReference type="Pfam" id="PF00583">
    <property type="entry name" value="Acetyltransf_1"/>
    <property type="match status" value="1"/>
</dbReference>
<dbReference type="PANTHER" id="PTHR43877:SF1">
    <property type="entry name" value="ACETYLTRANSFERASE"/>
    <property type="match status" value="1"/>
</dbReference>
<dbReference type="AlphaFoldDB" id="M0IWL8"/>
<evidence type="ECO:0000313" key="5">
    <source>
        <dbReference type="Proteomes" id="UP000011534"/>
    </source>
</evidence>